<keyword evidence="4" id="KW-0788">Thiol protease</keyword>
<organism evidence="7 8">
    <name type="scientific">Cohnella terricola</name>
    <dbReference type="NCBI Taxonomy" id="1289167"/>
    <lineage>
        <taxon>Bacteria</taxon>
        <taxon>Bacillati</taxon>
        <taxon>Bacillota</taxon>
        <taxon>Bacilli</taxon>
        <taxon>Bacillales</taxon>
        <taxon>Paenibacillaceae</taxon>
        <taxon>Cohnella</taxon>
    </lineage>
</organism>
<evidence type="ECO:0000313" key="7">
    <source>
        <dbReference type="EMBL" id="TVX97402.1"/>
    </source>
</evidence>
<feature type="domain" description="NlpC/P60" evidence="6">
    <location>
        <begin position="215"/>
        <end position="339"/>
    </location>
</feature>
<dbReference type="InterPro" id="IPR000064">
    <property type="entry name" value="NLP_P60_dom"/>
</dbReference>
<dbReference type="Gene3D" id="3.30.457.10">
    <property type="entry name" value="Copper amine oxidase-like, N-terminal domain"/>
    <property type="match status" value="1"/>
</dbReference>
<evidence type="ECO:0000256" key="4">
    <source>
        <dbReference type="ARBA" id="ARBA00022807"/>
    </source>
</evidence>
<comment type="caution">
    <text evidence="7">The sequence shown here is derived from an EMBL/GenBank/DDBJ whole genome shotgun (WGS) entry which is preliminary data.</text>
</comment>
<evidence type="ECO:0000256" key="2">
    <source>
        <dbReference type="ARBA" id="ARBA00022670"/>
    </source>
</evidence>
<dbReference type="InterPro" id="IPR036028">
    <property type="entry name" value="SH3-like_dom_sf"/>
</dbReference>
<gene>
    <name evidence="7" type="ORF">FPZ45_18905</name>
</gene>
<accession>A0A559JC05</accession>
<dbReference type="Pfam" id="PF08239">
    <property type="entry name" value="SH3_3"/>
    <property type="match status" value="1"/>
</dbReference>
<evidence type="ECO:0000256" key="5">
    <source>
        <dbReference type="SAM" id="SignalP"/>
    </source>
</evidence>
<dbReference type="AlphaFoldDB" id="A0A559JC05"/>
<dbReference type="EMBL" id="VNJJ01000012">
    <property type="protein sequence ID" value="TVX97402.1"/>
    <property type="molecule type" value="Genomic_DNA"/>
</dbReference>
<dbReference type="GO" id="GO:0008234">
    <property type="term" value="F:cysteine-type peptidase activity"/>
    <property type="evidence" value="ECO:0007669"/>
    <property type="project" value="UniProtKB-KW"/>
</dbReference>
<dbReference type="InterPro" id="IPR003646">
    <property type="entry name" value="SH3-like_bac-type"/>
</dbReference>
<dbReference type="SUPFAM" id="SSF54001">
    <property type="entry name" value="Cysteine proteinases"/>
    <property type="match status" value="1"/>
</dbReference>
<dbReference type="SUPFAM" id="SSF55383">
    <property type="entry name" value="Copper amine oxidase, domain N"/>
    <property type="match status" value="1"/>
</dbReference>
<proteinExistence type="inferred from homology"/>
<evidence type="ECO:0000256" key="1">
    <source>
        <dbReference type="ARBA" id="ARBA00007074"/>
    </source>
</evidence>
<dbReference type="PROSITE" id="PS51935">
    <property type="entry name" value="NLPC_P60"/>
    <property type="match status" value="1"/>
</dbReference>
<dbReference type="RefSeq" id="WP_144705354.1">
    <property type="nucleotide sequence ID" value="NZ_VNJJ01000012.1"/>
</dbReference>
<dbReference type="CDD" id="cd00174">
    <property type="entry name" value="SH3"/>
    <property type="match status" value="1"/>
</dbReference>
<dbReference type="InterPro" id="IPR012854">
    <property type="entry name" value="Cu_amine_oxidase-like_N"/>
</dbReference>
<reference evidence="7 8" key="1">
    <citation type="submission" date="2019-07" db="EMBL/GenBank/DDBJ databases">
        <authorList>
            <person name="Kim J."/>
        </authorList>
    </citation>
    <scope>NUCLEOTIDE SEQUENCE [LARGE SCALE GENOMIC DNA]</scope>
    <source>
        <strain evidence="7 8">G13</strain>
    </source>
</reference>
<dbReference type="PANTHER" id="PTHR47053">
    <property type="entry name" value="MUREIN DD-ENDOPEPTIDASE MEPH-RELATED"/>
    <property type="match status" value="1"/>
</dbReference>
<comment type="similarity">
    <text evidence="1">Belongs to the peptidase C40 family.</text>
</comment>
<evidence type="ECO:0000259" key="6">
    <source>
        <dbReference type="PROSITE" id="PS51935"/>
    </source>
</evidence>
<keyword evidence="5" id="KW-0732">Signal</keyword>
<dbReference type="InterPro" id="IPR038765">
    <property type="entry name" value="Papain-like_cys_pep_sf"/>
</dbReference>
<sequence>MKTKIGSIALAGLLLGQTVAAHAAEALPDIYVDGKRLTLAAEPVVVDGSTLVPMRAIFEAQNAAVTWTNATQTVIAVKNGVTLTYRLGENTAYRNGESVALAQPGKIIDGTTMVPLRFVSETLGNLVQWHSYSGDISISTSGVLPNTVSYGVNLRAAPANGANTPIVRMLAKGEKIQVLREIDANWLEARTKDGKIGFVSAKPLYTDYESPSLVKLKGEELIAYGRKYLGTPYEFGAALGQTSTFDCSSFVHLVFEDVLSMDLPRISYNQAKEGNEVGLNELRVGDLLFFGARGLEIGHVGIYAGDNRILHTYSKEKGVHFDDFDEKWKKRFVTARRLF</sequence>
<evidence type="ECO:0000256" key="3">
    <source>
        <dbReference type="ARBA" id="ARBA00022801"/>
    </source>
</evidence>
<dbReference type="PANTHER" id="PTHR47053:SF1">
    <property type="entry name" value="MUREIN DD-ENDOPEPTIDASE MEPH-RELATED"/>
    <property type="match status" value="1"/>
</dbReference>
<name>A0A559JC05_9BACL</name>
<keyword evidence="8" id="KW-1185">Reference proteome</keyword>
<dbReference type="OrthoDB" id="9813368at2"/>
<dbReference type="InterPro" id="IPR036582">
    <property type="entry name" value="Mao_N_sf"/>
</dbReference>
<dbReference type="SUPFAM" id="SSF50044">
    <property type="entry name" value="SH3-domain"/>
    <property type="match status" value="1"/>
</dbReference>
<dbReference type="GO" id="GO:0006508">
    <property type="term" value="P:proteolysis"/>
    <property type="evidence" value="ECO:0007669"/>
    <property type="project" value="UniProtKB-KW"/>
</dbReference>
<feature type="chain" id="PRO_5021837990" evidence="5">
    <location>
        <begin position="24"/>
        <end position="339"/>
    </location>
</feature>
<feature type="signal peptide" evidence="5">
    <location>
        <begin position="1"/>
        <end position="23"/>
    </location>
</feature>
<dbReference type="Pfam" id="PF07833">
    <property type="entry name" value="Cu_amine_oxidN1"/>
    <property type="match status" value="1"/>
</dbReference>
<dbReference type="InterPro" id="IPR051202">
    <property type="entry name" value="Peptidase_C40"/>
</dbReference>
<dbReference type="Pfam" id="PF00877">
    <property type="entry name" value="NLPC_P60"/>
    <property type="match status" value="1"/>
</dbReference>
<dbReference type="Gene3D" id="3.90.1720.10">
    <property type="entry name" value="endopeptidase domain like (from Nostoc punctiforme)"/>
    <property type="match status" value="1"/>
</dbReference>
<keyword evidence="3" id="KW-0378">Hydrolase</keyword>
<dbReference type="Proteomes" id="UP000316330">
    <property type="component" value="Unassembled WGS sequence"/>
</dbReference>
<keyword evidence="2" id="KW-0645">Protease</keyword>
<protein>
    <submittedName>
        <fullName evidence="7">SH3 domain-containing protein</fullName>
    </submittedName>
</protein>
<evidence type="ECO:0000313" key="8">
    <source>
        <dbReference type="Proteomes" id="UP000316330"/>
    </source>
</evidence>
<dbReference type="Gene3D" id="2.30.30.40">
    <property type="entry name" value="SH3 Domains"/>
    <property type="match status" value="1"/>
</dbReference>